<organism evidence="1 2">
    <name type="scientific">Dreissena polymorpha</name>
    <name type="common">Zebra mussel</name>
    <name type="synonym">Mytilus polymorpha</name>
    <dbReference type="NCBI Taxonomy" id="45954"/>
    <lineage>
        <taxon>Eukaryota</taxon>
        <taxon>Metazoa</taxon>
        <taxon>Spiralia</taxon>
        <taxon>Lophotrochozoa</taxon>
        <taxon>Mollusca</taxon>
        <taxon>Bivalvia</taxon>
        <taxon>Autobranchia</taxon>
        <taxon>Heteroconchia</taxon>
        <taxon>Euheterodonta</taxon>
        <taxon>Imparidentia</taxon>
        <taxon>Neoheterodontei</taxon>
        <taxon>Myida</taxon>
        <taxon>Dreissenoidea</taxon>
        <taxon>Dreissenidae</taxon>
        <taxon>Dreissena</taxon>
    </lineage>
</organism>
<protein>
    <submittedName>
        <fullName evidence="1">Uncharacterized protein</fullName>
    </submittedName>
</protein>
<keyword evidence="2" id="KW-1185">Reference proteome</keyword>
<comment type="caution">
    <text evidence="1">The sequence shown here is derived from an EMBL/GenBank/DDBJ whole genome shotgun (WGS) entry which is preliminary data.</text>
</comment>
<evidence type="ECO:0000313" key="1">
    <source>
        <dbReference type="EMBL" id="KAH3890728.1"/>
    </source>
</evidence>
<name>A0A9D4S515_DREPO</name>
<reference evidence="1" key="2">
    <citation type="submission" date="2020-11" db="EMBL/GenBank/DDBJ databases">
        <authorList>
            <person name="McCartney M.A."/>
            <person name="Auch B."/>
            <person name="Kono T."/>
            <person name="Mallez S."/>
            <person name="Becker A."/>
            <person name="Gohl D.M."/>
            <person name="Silverstein K.A.T."/>
            <person name="Koren S."/>
            <person name="Bechman K.B."/>
            <person name="Herman A."/>
            <person name="Abrahante J.E."/>
            <person name="Garbe J."/>
        </authorList>
    </citation>
    <scope>NUCLEOTIDE SEQUENCE</scope>
    <source>
        <strain evidence="1">Duluth1</strain>
        <tissue evidence="1">Whole animal</tissue>
    </source>
</reference>
<dbReference type="AlphaFoldDB" id="A0A9D4S515"/>
<sequence length="51" mass="5680">MVSIEDPIGTLIVPVTLSLQIRITAIVQDGAVPERPARRIHVERTEIESMQ</sequence>
<proteinExistence type="predicted"/>
<evidence type="ECO:0000313" key="2">
    <source>
        <dbReference type="Proteomes" id="UP000828390"/>
    </source>
</evidence>
<accession>A0A9D4S515</accession>
<reference evidence="1" key="1">
    <citation type="journal article" date="2019" name="bioRxiv">
        <title>The Genome of the Zebra Mussel, Dreissena polymorpha: A Resource for Invasive Species Research.</title>
        <authorList>
            <person name="McCartney M.A."/>
            <person name="Auch B."/>
            <person name="Kono T."/>
            <person name="Mallez S."/>
            <person name="Zhang Y."/>
            <person name="Obille A."/>
            <person name="Becker A."/>
            <person name="Abrahante J.E."/>
            <person name="Garbe J."/>
            <person name="Badalamenti J.P."/>
            <person name="Herman A."/>
            <person name="Mangelson H."/>
            <person name="Liachko I."/>
            <person name="Sullivan S."/>
            <person name="Sone E.D."/>
            <person name="Koren S."/>
            <person name="Silverstein K.A.T."/>
            <person name="Beckman K.B."/>
            <person name="Gohl D.M."/>
        </authorList>
    </citation>
    <scope>NUCLEOTIDE SEQUENCE</scope>
    <source>
        <strain evidence="1">Duluth1</strain>
        <tissue evidence="1">Whole animal</tissue>
    </source>
</reference>
<dbReference type="EMBL" id="JAIWYP010000001">
    <property type="protein sequence ID" value="KAH3890728.1"/>
    <property type="molecule type" value="Genomic_DNA"/>
</dbReference>
<dbReference type="Proteomes" id="UP000828390">
    <property type="component" value="Unassembled WGS sequence"/>
</dbReference>
<gene>
    <name evidence="1" type="ORF">DPMN_014816</name>
</gene>